<proteinExistence type="predicted"/>
<evidence type="ECO:0000313" key="2">
    <source>
        <dbReference type="Proteomes" id="UP000609346"/>
    </source>
</evidence>
<keyword evidence="2" id="KW-1185">Reference proteome</keyword>
<evidence type="ECO:0000313" key="1">
    <source>
        <dbReference type="EMBL" id="MBD3922418.1"/>
    </source>
</evidence>
<name>A0ABR8N2M1_9BACL</name>
<dbReference type="RefSeq" id="WP_191206723.1">
    <property type="nucleotide sequence ID" value="NZ_JACXZA010000009.1"/>
</dbReference>
<accession>A0ABR8N2M1</accession>
<gene>
    <name evidence="1" type="ORF">H8B09_26940</name>
</gene>
<dbReference type="Proteomes" id="UP000609346">
    <property type="component" value="Unassembled WGS sequence"/>
</dbReference>
<protein>
    <recommendedName>
        <fullName evidence="3">Pre-toxin TG domain-containing protein</fullName>
    </recommendedName>
</protein>
<evidence type="ECO:0008006" key="3">
    <source>
        <dbReference type="Google" id="ProtNLM"/>
    </source>
</evidence>
<comment type="caution">
    <text evidence="1">The sequence shown here is derived from an EMBL/GenBank/DDBJ whole genome shotgun (WGS) entry which is preliminary data.</text>
</comment>
<dbReference type="EMBL" id="JACXZA010000009">
    <property type="protein sequence ID" value="MBD3922418.1"/>
    <property type="molecule type" value="Genomic_DNA"/>
</dbReference>
<reference evidence="1 2" key="1">
    <citation type="submission" date="2020-09" db="EMBL/GenBank/DDBJ databases">
        <title>Paenibacillus sp. strain PR3 16S rRNA gene Genome sequencing and assembly.</title>
        <authorList>
            <person name="Kim J."/>
        </authorList>
    </citation>
    <scope>NUCLEOTIDE SEQUENCE [LARGE SCALE GENOMIC DNA]</scope>
    <source>
        <strain evidence="1 2">PR3</strain>
    </source>
</reference>
<sequence length="282" mass="30987">MIDLFLHVANSDVDMGRKVEWAKSKDKTASWGFKSAFTAVGVADGVVSQLMKDGADTLNFIASINVASPKFYTQTIPAIFSIGKAIATGQITWDDIKDTFSESARAQFYTPFKEIAANYNKVFSGTASYAEAQEFGRNVAIALEAVSVVIGIGASAKAAQLTSKLSTEAGSVFKLATGSKAVGEGLEWLTRVTKETAEKIQVSLERKFGKGMGNLRPVQQIKNRFPNDIQTGKEFSFSIENGYLKNTNGLTEVDFCCRHEWKPSYWKRAFFFGEWRVSSSSR</sequence>
<organism evidence="1 2">
    <name type="scientific">Paenibacillus terricola</name>
    <dbReference type="NCBI Taxonomy" id="2763503"/>
    <lineage>
        <taxon>Bacteria</taxon>
        <taxon>Bacillati</taxon>
        <taxon>Bacillota</taxon>
        <taxon>Bacilli</taxon>
        <taxon>Bacillales</taxon>
        <taxon>Paenibacillaceae</taxon>
        <taxon>Paenibacillus</taxon>
    </lineage>
</organism>